<evidence type="ECO:0000256" key="1">
    <source>
        <dbReference type="SAM" id="Coils"/>
    </source>
</evidence>
<accession>A0A1S1HC49</accession>
<proteinExistence type="predicted"/>
<gene>
    <name evidence="3" type="primary">mdtN_1</name>
    <name evidence="3" type="ORF">BHE75_01683</name>
</gene>
<reference evidence="3 4" key="1">
    <citation type="submission" date="2016-09" db="EMBL/GenBank/DDBJ databases">
        <title>Metabolic pathway, cell adaptation mechanisms and a novel monoxygenase revealed through proteogenomic-transcription analysis of a Sphingomonas haloaromaticamans strain degrading the fungicide ortho-phenylphenol.</title>
        <authorList>
            <person name="Perruchon C."/>
            <person name="Papadopoulou E.S."/>
            <person name="Rousidou C."/>
            <person name="Vasileiadis S."/>
            <person name="Tanou G."/>
            <person name="Amoutzias G."/>
            <person name="Molassiotis A."/>
            <person name="Karpouzas D.G."/>
        </authorList>
    </citation>
    <scope>NUCLEOTIDE SEQUENCE [LARGE SCALE GENOMIC DNA]</scope>
    <source>
        <strain evidence="3 4">P3</strain>
    </source>
</reference>
<dbReference type="AlphaFoldDB" id="A0A1S1HC49"/>
<dbReference type="Gene3D" id="2.40.50.100">
    <property type="match status" value="1"/>
</dbReference>
<feature type="coiled-coil region" evidence="1">
    <location>
        <begin position="82"/>
        <end position="109"/>
    </location>
</feature>
<dbReference type="FunFam" id="2.40.50.100:FF:000077">
    <property type="entry name" value="Glycoside hydrolase family 43"/>
    <property type="match status" value="1"/>
</dbReference>
<sequence length="357" mass="38273">MKMPDRRWLIRGGIAAVILLAAWLLWKLAAPGGLPEGIVGGNGRIEATEIDISAKTPGRVAEIAVDEGDYVKAGQIVARIDTDVLQAQKAEAEAQLQQALNGIDVAQTQVAQRQGDRASAFAVVRQREAELNAARKRLARSTTLAREGATAVQERDDDQAQVEGAYAAVEAARAQLAAVDAAILTAKSQVIGARSNVDAARATIRRLEADITDSDLKAPTDGRVQYRVAQPGEVVAGGGRVLNVVNLTDVYMTFFLPETVAGRVGVGSEARIVLDAASQYVIPARVSFVADVAQFTPKTVETESERQKLMFRVKARIDPALLRKHINQVKTGLPGMAYVRIDPKAEWPADLAVNVGR</sequence>
<dbReference type="Proteomes" id="UP000179467">
    <property type="component" value="Unassembled WGS sequence"/>
</dbReference>
<dbReference type="PANTHER" id="PTHR30438:SF2">
    <property type="entry name" value="MEMBRANE PROTEIN"/>
    <property type="match status" value="1"/>
</dbReference>
<comment type="caution">
    <text evidence="3">The sequence shown here is derived from an EMBL/GenBank/DDBJ whole genome shotgun (WGS) entry which is preliminary data.</text>
</comment>
<keyword evidence="4" id="KW-1185">Reference proteome</keyword>
<dbReference type="InterPro" id="IPR058625">
    <property type="entry name" value="MdtA-like_BSH"/>
</dbReference>
<dbReference type="OrthoDB" id="9778236at2"/>
<dbReference type="GO" id="GO:0005886">
    <property type="term" value="C:plasma membrane"/>
    <property type="evidence" value="ECO:0007669"/>
    <property type="project" value="TreeGrafter"/>
</dbReference>
<name>A0A1S1HC49_9SPHN</name>
<protein>
    <submittedName>
        <fullName evidence="3">Multidrug resistance protein MdtN</fullName>
    </submittedName>
</protein>
<dbReference type="PRINTS" id="PR01490">
    <property type="entry name" value="RTXTOXIND"/>
</dbReference>
<dbReference type="Gene3D" id="1.10.287.470">
    <property type="entry name" value="Helix hairpin bin"/>
    <property type="match status" value="1"/>
</dbReference>
<keyword evidence="1" id="KW-0175">Coiled coil</keyword>
<dbReference type="PANTHER" id="PTHR30438">
    <property type="entry name" value="36 KDA ANTIGEN-RELATED"/>
    <property type="match status" value="1"/>
</dbReference>
<dbReference type="EMBL" id="MIPT01000001">
    <property type="protein sequence ID" value="OHT19695.1"/>
    <property type="molecule type" value="Genomic_DNA"/>
</dbReference>
<feature type="domain" description="Multidrug resistance protein MdtA-like barrel-sandwich hybrid" evidence="2">
    <location>
        <begin position="50"/>
        <end position="245"/>
    </location>
</feature>
<evidence type="ECO:0000259" key="2">
    <source>
        <dbReference type="Pfam" id="PF25917"/>
    </source>
</evidence>
<evidence type="ECO:0000313" key="4">
    <source>
        <dbReference type="Proteomes" id="UP000179467"/>
    </source>
</evidence>
<dbReference type="SUPFAM" id="SSF111369">
    <property type="entry name" value="HlyD-like secretion proteins"/>
    <property type="match status" value="2"/>
</dbReference>
<dbReference type="RefSeq" id="WP_070933592.1">
    <property type="nucleotide sequence ID" value="NZ_MIPT01000001.1"/>
</dbReference>
<evidence type="ECO:0000313" key="3">
    <source>
        <dbReference type="EMBL" id="OHT19695.1"/>
    </source>
</evidence>
<dbReference type="Pfam" id="PF25917">
    <property type="entry name" value="BSH_RND"/>
    <property type="match status" value="1"/>
</dbReference>
<dbReference type="Gene3D" id="2.40.30.170">
    <property type="match status" value="1"/>
</dbReference>
<organism evidence="3 4">
    <name type="scientific">Edaphosphingomonas haloaromaticamans</name>
    <dbReference type="NCBI Taxonomy" id="653954"/>
    <lineage>
        <taxon>Bacteria</taxon>
        <taxon>Pseudomonadati</taxon>
        <taxon>Pseudomonadota</taxon>
        <taxon>Alphaproteobacteria</taxon>
        <taxon>Sphingomonadales</taxon>
        <taxon>Rhizorhabdaceae</taxon>
        <taxon>Edaphosphingomonas</taxon>
    </lineage>
</organism>